<evidence type="ECO:0000313" key="4">
    <source>
        <dbReference type="Proteomes" id="UP001287356"/>
    </source>
</evidence>
<keyword evidence="4" id="KW-1185">Reference proteome</keyword>
<comment type="caution">
    <text evidence="3">The sequence shown here is derived from an EMBL/GenBank/DDBJ whole genome shotgun (WGS) entry which is preliminary data.</text>
</comment>
<evidence type="ECO:0000313" key="3">
    <source>
        <dbReference type="EMBL" id="KAK3374514.1"/>
    </source>
</evidence>
<proteinExistence type="predicted"/>
<dbReference type="EMBL" id="JAULSN010000004">
    <property type="protein sequence ID" value="KAK3374514.1"/>
    <property type="molecule type" value="Genomic_DNA"/>
</dbReference>
<dbReference type="AlphaFoldDB" id="A0AAE0KDB5"/>
<keyword evidence="2" id="KW-0812">Transmembrane</keyword>
<name>A0AAE0KDB5_9PEZI</name>
<reference evidence="3" key="1">
    <citation type="journal article" date="2023" name="Mol. Phylogenet. Evol.">
        <title>Genome-scale phylogeny and comparative genomics of the fungal order Sordariales.</title>
        <authorList>
            <person name="Hensen N."/>
            <person name="Bonometti L."/>
            <person name="Westerberg I."/>
            <person name="Brannstrom I.O."/>
            <person name="Guillou S."/>
            <person name="Cros-Aarteil S."/>
            <person name="Calhoun S."/>
            <person name="Haridas S."/>
            <person name="Kuo A."/>
            <person name="Mondo S."/>
            <person name="Pangilinan J."/>
            <person name="Riley R."/>
            <person name="LaButti K."/>
            <person name="Andreopoulos B."/>
            <person name="Lipzen A."/>
            <person name="Chen C."/>
            <person name="Yan M."/>
            <person name="Daum C."/>
            <person name="Ng V."/>
            <person name="Clum A."/>
            <person name="Steindorff A."/>
            <person name="Ohm R.A."/>
            <person name="Martin F."/>
            <person name="Silar P."/>
            <person name="Natvig D.O."/>
            <person name="Lalanne C."/>
            <person name="Gautier V."/>
            <person name="Ament-Velasquez S.L."/>
            <person name="Kruys A."/>
            <person name="Hutchinson M.I."/>
            <person name="Powell A.J."/>
            <person name="Barry K."/>
            <person name="Miller A.N."/>
            <person name="Grigoriev I.V."/>
            <person name="Debuchy R."/>
            <person name="Gladieux P."/>
            <person name="Hiltunen Thoren M."/>
            <person name="Johannesson H."/>
        </authorList>
    </citation>
    <scope>NUCLEOTIDE SEQUENCE</scope>
    <source>
        <strain evidence="3">CBS 958.72</strain>
    </source>
</reference>
<organism evidence="3 4">
    <name type="scientific">Lasiosphaeria ovina</name>
    <dbReference type="NCBI Taxonomy" id="92902"/>
    <lineage>
        <taxon>Eukaryota</taxon>
        <taxon>Fungi</taxon>
        <taxon>Dikarya</taxon>
        <taxon>Ascomycota</taxon>
        <taxon>Pezizomycotina</taxon>
        <taxon>Sordariomycetes</taxon>
        <taxon>Sordariomycetidae</taxon>
        <taxon>Sordariales</taxon>
        <taxon>Lasiosphaeriaceae</taxon>
        <taxon>Lasiosphaeria</taxon>
    </lineage>
</organism>
<reference evidence="3" key="2">
    <citation type="submission" date="2023-06" db="EMBL/GenBank/DDBJ databases">
        <authorList>
            <consortium name="Lawrence Berkeley National Laboratory"/>
            <person name="Haridas S."/>
            <person name="Hensen N."/>
            <person name="Bonometti L."/>
            <person name="Westerberg I."/>
            <person name="Brannstrom I.O."/>
            <person name="Guillou S."/>
            <person name="Cros-Aarteil S."/>
            <person name="Calhoun S."/>
            <person name="Kuo A."/>
            <person name="Mondo S."/>
            <person name="Pangilinan J."/>
            <person name="Riley R."/>
            <person name="Labutti K."/>
            <person name="Andreopoulos B."/>
            <person name="Lipzen A."/>
            <person name="Chen C."/>
            <person name="Yanf M."/>
            <person name="Daum C."/>
            <person name="Ng V."/>
            <person name="Clum A."/>
            <person name="Steindorff A."/>
            <person name="Ohm R."/>
            <person name="Martin F."/>
            <person name="Silar P."/>
            <person name="Natvig D."/>
            <person name="Lalanne C."/>
            <person name="Gautier V."/>
            <person name="Ament-Velasquez S.L."/>
            <person name="Kruys A."/>
            <person name="Hutchinson M.I."/>
            <person name="Powell A.J."/>
            <person name="Barry K."/>
            <person name="Miller A.N."/>
            <person name="Grigoriev I.V."/>
            <person name="Debuchy R."/>
            <person name="Gladieux P."/>
            <person name="Thoren M.H."/>
            <person name="Johannesson H."/>
        </authorList>
    </citation>
    <scope>NUCLEOTIDE SEQUENCE</scope>
    <source>
        <strain evidence="3">CBS 958.72</strain>
    </source>
</reference>
<accession>A0AAE0KDB5</accession>
<keyword evidence="2" id="KW-0472">Membrane</keyword>
<feature type="compositionally biased region" description="Basic residues" evidence="1">
    <location>
        <begin position="124"/>
        <end position="133"/>
    </location>
</feature>
<dbReference type="Proteomes" id="UP001287356">
    <property type="component" value="Unassembled WGS sequence"/>
</dbReference>
<gene>
    <name evidence="3" type="ORF">B0T24DRAFT_626774</name>
</gene>
<feature type="transmembrane region" description="Helical" evidence="2">
    <location>
        <begin position="451"/>
        <end position="472"/>
    </location>
</feature>
<feature type="region of interest" description="Disordered" evidence="1">
    <location>
        <begin position="115"/>
        <end position="134"/>
    </location>
</feature>
<sequence length="516" mass="58367">MNFPLERPGLNEDDMTRVYRYAPQKTTICRFLEGDATPALWFLESSRDVEEWLQKNKPSPDTDSGIVLILAPRAGENAGLLEQFAAGKATFGRTEIDNVFKGSFNEKDRSYSWPKGEFISSPRGRPRPKRTTKTIRGGGREVRQVPFEKDSFREICNAFFVHSSISRAISRADVPLFSRIDIKVSTRDDSGTTQPAIAYNCRSANTWRNDLALTVTYLPQRNLTFAILFGCTAAVEQDVLNRLASAQELGFHPLLLPGIFVELERGRMAEVVESTIDRIEETIYELDTGESTYEAADGDHPAGPRHVRRTVWLNVTFLRNRLRILRTQYLKMIEHVEDLLTMDLAKTPESNELLRKTGRLTRDRLKMVIEELEEMIDDCSMRVDGMTIATQWSQGDTTVEIASAAGRDSSQMRSISLVTMIFLPGTFLATVFSMTFFRWDPEDGNVVSSYIWIYVVIAAAFTAVTLVLWWYFLVYRASKSPGTSTNPFKGLGGRIMVLGRILCGRPRSKESELEEA</sequence>
<keyword evidence="2" id="KW-1133">Transmembrane helix</keyword>
<evidence type="ECO:0000256" key="2">
    <source>
        <dbReference type="SAM" id="Phobius"/>
    </source>
</evidence>
<protein>
    <submittedName>
        <fullName evidence="3">Uncharacterized protein</fullName>
    </submittedName>
</protein>
<feature type="transmembrane region" description="Helical" evidence="2">
    <location>
        <begin position="417"/>
        <end position="439"/>
    </location>
</feature>
<evidence type="ECO:0000256" key="1">
    <source>
        <dbReference type="SAM" id="MobiDB-lite"/>
    </source>
</evidence>
<dbReference type="Gene3D" id="1.20.58.340">
    <property type="entry name" value="Magnesium transport protein CorA, transmembrane region"/>
    <property type="match status" value="1"/>
</dbReference>